<proteinExistence type="predicted"/>
<name>A0A921SZR5_9FIRM</name>
<evidence type="ECO:0000313" key="2">
    <source>
        <dbReference type="Proteomes" id="UP000776700"/>
    </source>
</evidence>
<protein>
    <submittedName>
        <fullName evidence="1">Uncharacterized protein</fullName>
    </submittedName>
</protein>
<reference evidence="1" key="1">
    <citation type="journal article" date="2021" name="PeerJ">
        <title>Extensive microbial diversity within the chicken gut microbiome revealed by metagenomics and culture.</title>
        <authorList>
            <person name="Gilroy R."/>
            <person name="Ravi A."/>
            <person name="Getino M."/>
            <person name="Pursley I."/>
            <person name="Horton D.L."/>
            <person name="Alikhan N.F."/>
            <person name="Baker D."/>
            <person name="Gharbi K."/>
            <person name="Hall N."/>
            <person name="Watson M."/>
            <person name="Adriaenssens E.M."/>
            <person name="Foster-Nyarko E."/>
            <person name="Jarju S."/>
            <person name="Secka A."/>
            <person name="Antonio M."/>
            <person name="Oren A."/>
            <person name="Chaudhuri R.R."/>
            <person name="La Ragione R."/>
            <person name="Hildebrand F."/>
            <person name="Pallen M.J."/>
        </authorList>
    </citation>
    <scope>NUCLEOTIDE SEQUENCE</scope>
    <source>
        <strain evidence="1">1277</strain>
    </source>
</reference>
<dbReference type="Proteomes" id="UP000776700">
    <property type="component" value="Unassembled WGS sequence"/>
</dbReference>
<sequence length="101" mass="11801">MTANELFEIISEHFDYNKKEIITNVNELLFSIHEDSKKFEYELDKAKEDYALDDEPVCPTCGENLTVINEWNEDRGEYQGFPANEHMVLIGCENCSYILNE</sequence>
<accession>A0A921SZR5</accession>
<gene>
    <name evidence="1" type="ORF">K8V90_06805</name>
</gene>
<dbReference type="EMBL" id="DYUB01000213">
    <property type="protein sequence ID" value="HJG96792.1"/>
    <property type="molecule type" value="Genomic_DNA"/>
</dbReference>
<evidence type="ECO:0000313" key="1">
    <source>
        <dbReference type="EMBL" id="HJG96792.1"/>
    </source>
</evidence>
<organism evidence="1 2">
    <name type="scientific">Romboutsia timonensis</name>
    <dbReference type="NCBI Taxonomy" id="1776391"/>
    <lineage>
        <taxon>Bacteria</taxon>
        <taxon>Bacillati</taxon>
        <taxon>Bacillota</taxon>
        <taxon>Clostridia</taxon>
        <taxon>Peptostreptococcales</taxon>
        <taxon>Peptostreptococcaceae</taxon>
        <taxon>Romboutsia</taxon>
    </lineage>
</organism>
<reference evidence="1" key="2">
    <citation type="submission" date="2021-09" db="EMBL/GenBank/DDBJ databases">
        <authorList>
            <person name="Gilroy R."/>
        </authorList>
    </citation>
    <scope>NUCLEOTIDE SEQUENCE</scope>
    <source>
        <strain evidence="1">1277</strain>
    </source>
</reference>
<comment type="caution">
    <text evidence="1">The sequence shown here is derived from an EMBL/GenBank/DDBJ whole genome shotgun (WGS) entry which is preliminary data.</text>
</comment>
<dbReference type="AlphaFoldDB" id="A0A921SZR5"/>